<evidence type="ECO:0000313" key="2">
    <source>
        <dbReference type="Proteomes" id="UP001164250"/>
    </source>
</evidence>
<organism evidence="1 2">
    <name type="scientific">Pistacia atlantica</name>
    <dbReference type="NCBI Taxonomy" id="434234"/>
    <lineage>
        <taxon>Eukaryota</taxon>
        <taxon>Viridiplantae</taxon>
        <taxon>Streptophyta</taxon>
        <taxon>Embryophyta</taxon>
        <taxon>Tracheophyta</taxon>
        <taxon>Spermatophyta</taxon>
        <taxon>Magnoliopsida</taxon>
        <taxon>eudicotyledons</taxon>
        <taxon>Gunneridae</taxon>
        <taxon>Pentapetalae</taxon>
        <taxon>rosids</taxon>
        <taxon>malvids</taxon>
        <taxon>Sapindales</taxon>
        <taxon>Anacardiaceae</taxon>
        <taxon>Pistacia</taxon>
    </lineage>
</organism>
<dbReference type="Proteomes" id="UP001164250">
    <property type="component" value="Chromosome 7"/>
</dbReference>
<gene>
    <name evidence="1" type="ORF">Patl1_26990</name>
</gene>
<protein>
    <submittedName>
        <fullName evidence="1">Uncharacterized protein</fullName>
    </submittedName>
</protein>
<comment type="caution">
    <text evidence="1">The sequence shown here is derived from an EMBL/GenBank/DDBJ whole genome shotgun (WGS) entry which is preliminary data.</text>
</comment>
<proteinExistence type="predicted"/>
<name>A0ACC1AYQ4_9ROSI</name>
<accession>A0ACC1AYQ4</accession>
<dbReference type="EMBL" id="CM047903">
    <property type="protein sequence ID" value="KAJ0091773.1"/>
    <property type="molecule type" value="Genomic_DNA"/>
</dbReference>
<keyword evidence="2" id="KW-1185">Reference proteome</keyword>
<evidence type="ECO:0000313" key="1">
    <source>
        <dbReference type="EMBL" id="KAJ0091773.1"/>
    </source>
</evidence>
<reference evidence="2" key="1">
    <citation type="journal article" date="2023" name="G3 (Bethesda)">
        <title>Genome assembly and association tests identify interacting loci associated with vigor, precocity, and sex in interspecific pistachio rootstocks.</title>
        <authorList>
            <person name="Palmer W."/>
            <person name="Jacygrad E."/>
            <person name="Sagayaradj S."/>
            <person name="Cavanaugh K."/>
            <person name="Han R."/>
            <person name="Bertier L."/>
            <person name="Beede B."/>
            <person name="Kafkas S."/>
            <person name="Golino D."/>
            <person name="Preece J."/>
            <person name="Michelmore R."/>
        </authorList>
    </citation>
    <scope>NUCLEOTIDE SEQUENCE [LARGE SCALE GENOMIC DNA]</scope>
</reference>
<sequence>MSKLSISCTFFIISFITLFQPSIEAYNVISFGAKPDGQTDSTQAFTNAWEAACKSTMPATINVPKGRFLIKPMFFNGTCNNKIVFQINGTIVAPSSYSALGDSGFWIMFYKVSGLIIRGGTFDAKGAAYWACRKSGKSCPPLPRSLTFMESSNIVVSGLKSLNSRYFHIAIDDCENIALKKLNISAPSWSPNTDGIHIQSSSGISITDSSIKTGDDCISLGPGSKNLLIKRITCGPGHGISIGSLGDSAHEDGVENVTISDSTFSRTQNGVRIKTWARPSNGFAKNINFQNIIMKNAYNPIIIDQYYCPGRKGCPNQSSGVKISGVTYKNIKGTSATKVAINFDCSSSNPCTGIELQDINLSYNNSEAAASAYCKHAQGSSSGVEPQNQIQLL</sequence>